<dbReference type="InterPro" id="IPR007810">
    <property type="entry name" value="Pep3/Vps18_beta-prop"/>
</dbReference>
<accession>A0A813CZ62</accession>
<sequence length="450" mass="49579">DGTERTVVFAAAGCGVYAFVGTSLDTLFQRYQGESAASRALVYEVPRDTPRGDLQVDTACVGSPSTKVLFWLTGVGVLAAAIKSMEDDGGVLESPPGLIPFPPAKSAVSTRSKGDGLVASLLPPPPPPAPLSMALTRYHIIFLFEDRWVAVSRITHEPVQQQDWATATYGALKGLSRDLHGEKLWLCSERHIFELSPEKEDRSVWTLLLRLDQFEDALAACKRAHQRNRVLAAHADWLFRKGRLVESAQKFAEATAVPFEHVALRFLGAGKKSALLEYLRCRLHKCPLDDQVTRALLGVWAVEMSLANLNDLKLHAHDAKGRAALDAERASLIELLKDCRDLDVHATIYHLLQSHGWLEELAIFAEARRDFTTVILHHVSRRDCISAIRKLADFQAAGASEDLVCRFAPVLFGAEPRAFTSLLLRPQLAAVDPMDEAAHISHAEPRVAQL</sequence>
<dbReference type="GO" id="GO:0007033">
    <property type="term" value="P:vacuole organization"/>
    <property type="evidence" value="ECO:0007669"/>
    <property type="project" value="TreeGrafter"/>
</dbReference>
<evidence type="ECO:0000256" key="3">
    <source>
        <dbReference type="ARBA" id="ARBA00022833"/>
    </source>
</evidence>
<evidence type="ECO:0000313" key="6">
    <source>
        <dbReference type="Proteomes" id="UP000654075"/>
    </source>
</evidence>
<reference evidence="5" key="1">
    <citation type="submission" date="2021-02" db="EMBL/GenBank/DDBJ databases">
        <authorList>
            <person name="Dougan E. K."/>
            <person name="Rhodes N."/>
            <person name="Thang M."/>
            <person name="Chan C."/>
        </authorList>
    </citation>
    <scope>NUCLEOTIDE SEQUENCE</scope>
</reference>
<evidence type="ECO:0000256" key="2">
    <source>
        <dbReference type="ARBA" id="ARBA00022771"/>
    </source>
</evidence>
<dbReference type="GO" id="GO:0030674">
    <property type="term" value="F:protein-macromolecule adaptor activity"/>
    <property type="evidence" value="ECO:0007669"/>
    <property type="project" value="TreeGrafter"/>
</dbReference>
<evidence type="ECO:0000256" key="1">
    <source>
        <dbReference type="ARBA" id="ARBA00022723"/>
    </source>
</evidence>
<keyword evidence="2" id="KW-0863">Zinc-finger</keyword>
<dbReference type="GO" id="GO:0030897">
    <property type="term" value="C:HOPS complex"/>
    <property type="evidence" value="ECO:0007669"/>
    <property type="project" value="TreeGrafter"/>
</dbReference>
<protein>
    <recommendedName>
        <fullName evidence="4">Pep3/Vps18 beta-propeller domain-containing protein</fullName>
    </recommendedName>
</protein>
<keyword evidence="1" id="KW-0479">Metal-binding</keyword>
<keyword evidence="6" id="KW-1185">Reference proteome</keyword>
<dbReference type="AlphaFoldDB" id="A0A813CZ62"/>
<organism evidence="5 6">
    <name type="scientific">Polarella glacialis</name>
    <name type="common">Dinoflagellate</name>
    <dbReference type="NCBI Taxonomy" id="89957"/>
    <lineage>
        <taxon>Eukaryota</taxon>
        <taxon>Sar</taxon>
        <taxon>Alveolata</taxon>
        <taxon>Dinophyceae</taxon>
        <taxon>Suessiales</taxon>
        <taxon>Suessiaceae</taxon>
        <taxon>Polarella</taxon>
    </lineage>
</organism>
<dbReference type="GO" id="GO:0008270">
    <property type="term" value="F:zinc ion binding"/>
    <property type="evidence" value="ECO:0007669"/>
    <property type="project" value="UniProtKB-KW"/>
</dbReference>
<comment type="caution">
    <text evidence="5">The sequence shown here is derived from an EMBL/GenBank/DDBJ whole genome shotgun (WGS) entry which is preliminary data.</text>
</comment>
<feature type="non-terminal residue" evidence="5">
    <location>
        <position position="450"/>
    </location>
</feature>
<dbReference type="OrthoDB" id="1845386at2759"/>
<dbReference type="Pfam" id="PF05131">
    <property type="entry name" value="Pep3_Vps18"/>
    <property type="match status" value="1"/>
</dbReference>
<dbReference type="GO" id="GO:0006904">
    <property type="term" value="P:vesicle docking involved in exocytosis"/>
    <property type="evidence" value="ECO:0007669"/>
    <property type="project" value="TreeGrafter"/>
</dbReference>
<dbReference type="EMBL" id="CAJNNV010000042">
    <property type="protein sequence ID" value="CAE8581189.1"/>
    <property type="molecule type" value="Genomic_DNA"/>
</dbReference>
<dbReference type="PANTHER" id="PTHR23323">
    <property type="entry name" value="VACUOLAR PROTEIN SORTING-ASSOCIATED PROTEIN"/>
    <property type="match status" value="1"/>
</dbReference>
<dbReference type="GO" id="GO:0005768">
    <property type="term" value="C:endosome"/>
    <property type="evidence" value="ECO:0007669"/>
    <property type="project" value="TreeGrafter"/>
</dbReference>
<dbReference type="PANTHER" id="PTHR23323:SF26">
    <property type="entry name" value="VACUOLAR PROTEIN SORTING-ASSOCIATED PROTEIN 18 HOMOLOG"/>
    <property type="match status" value="1"/>
</dbReference>
<evidence type="ECO:0000313" key="5">
    <source>
        <dbReference type="EMBL" id="CAE8581189.1"/>
    </source>
</evidence>
<keyword evidence="3" id="KW-0862">Zinc</keyword>
<name>A0A813CZ62_POLGL</name>
<gene>
    <name evidence="5" type="ORF">PGLA1383_LOCUS221</name>
</gene>
<proteinExistence type="predicted"/>
<dbReference type="Proteomes" id="UP000654075">
    <property type="component" value="Unassembled WGS sequence"/>
</dbReference>
<evidence type="ECO:0000259" key="4">
    <source>
        <dbReference type="Pfam" id="PF05131"/>
    </source>
</evidence>
<feature type="domain" description="Pep3/Vps18 beta-propeller" evidence="4">
    <location>
        <begin position="5"/>
        <end position="195"/>
    </location>
</feature>
<dbReference type="GO" id="GO:0048284">
    <property type="term" value="P:organelle fusion"/>
    <property type="evidence" value="ECO:0007669"/>
    <property type="project" value="TreeGrafter"/>
</dbReference>
<dbReference type="GO" id="GO:0007032">
    <property type="term" value="P:endosome organization"/>
    <property type="evidence" value="ECO:0007669"/>
    <property type="project" value="TreeGrafter"/>
</dbReference>